<proteinExistence type="predicted"/>
<evidence type="ECO:0000256" key="2">
    <source>
        <dbReference type="ARBA" id="ARBA00022927"/>
    </source>
</evidence>
<dbReference type="PANTHER" id="PTHR34982:SF1">
    <property type="entry name" value="FLAGELLAR ASSEMBLY PROTEIN FLIH"/>
    <property type="match status" value="1"/>
</dbReference>
<dbReference type="GO" id="GO:0005829">
    <property type="term" value="C:cytosol"/>
    <property type="evidence" value="ECO:0007669"/>
    <property type="project" value="TreeGrafter"/>
</dbReference>
<keyword evidence="2" id="KW-0653">Protein transport</keyword>
<name>A0A0A0IMK0_CLOBO</name>
<protein>
    <submittedName>
        <fullName evidence="3">FliH protein</fullName>
    </submittedName>
</protein>
<accession>A0A0A0IMK0</accession>
<dbReference type="EMBL" id="JDRY01000001">
    <property type="protein sequence ID" value="KGN01854.1"/>
    <property type="molecule type" value="Genomic_DNA"/>
</dbReference>
<reference evidence="3 4" key="1">
    <citation type="submission" date="2014-01" db="EMBL/GenBank/DDBJ databases">
        <title>Plasmidome dynamics in the species complex Clostridium novyi sensu lato converts strains of independent lineages into distinctly different pathogens.</title>
        <authorList>
            <person name="Skarin H."/>
            <person name="Segerman B."/>
        </authorList>
    </citation>
    <scope>NUCLEOTIDE SEQUENCE [LARGE SCALE GENOMIC DNA]</scope>
    <source>
        <strain evidence="3 4">DC5</strain>
    </source>
</reference>
<gene>
    <name evidence="3" type="ORF">Z955_00200</name>
</gene>
<dbReference type="GO" id="GO:0015031">
    <property type="term" value="P:protein transport"/>
    <property type="evidence" value="ECO:0007669"/>
    <property type="project" value="UniProtKB-KW"/>
</dbReference>
<dbReference type="Proteomes" id="UP000030014">
    <property type="component" value="Unassembled WGS sequence"/>
</dbReference>
<evidence type="ECO:0000313" key="3">
    <source>
        <dbReference type="EMBL" id="KGN01854.1"/>
    </source>
</evidence>
<keyword evidence="1" id="KW-0813">Transport</keyword>
<dbReference type="PANTHER" id="PTHR34982">
    <property type="entry name" value="YOP PROTEINS TRANSLOCATION PROTEIN L"/>
    <property type="match status" value="1"/>
</dbReference>
<dbReference type="RefSeq" id="WP_039258881.1">
    <property type="nucleotide sequence ID" value="NZ_JDRY01000001.1"/>
</dbReference>
<dbReference type="AlphaFoldDB" id="A0A0A0IMK0"/>
<evidence type="ECO:0000256" key="1">
    <source>
        <dbReference type="ARBA" id="ARBA00022448"/>
    </source>
</evidence>
<comment type="caution">
    <text evidence="3">The sequence shown here is derived from an EMBL/GenBank/DDBJ whole genome shotgun (WGS) entry which is preliminary data.</text>
</comment>
<dbReference type="InterPro" id="IPR051472">
    <property type="entry name" value="T3SS_Stator/FliH"/>
</dbReference>
<sequence>MPSLCNVIKNKSVVSNGLKEITTEYHIEDIENQKTEEEEKKELGKKNAKDFIENYEVLARTMLENARKQSDAIVASAYDEIQKMQEEAYNKGYEEGKLDGYSDGKKQADEYYDEIKNKANEEIETLNKNAEELLFSTKTEYVKYLKDKQQEIKELIVSITKSVLKLEIKNSDAINSMILDALESAKDSKSIVVKCNNKYVDSLKGSIDDWKIQVVFRGDIFVVPDDNLEEGKAVIQKENGKIVIDIDVALEKINELVLMED</sequence>
<organism evidence="3 4">
    <name type="scientific">Clostridium botulinum C/D str. DC5</name>
    <dbReference type="NCBI Taxonomy" id="1443128"/>
    <lineage>
        <taxon>Bacteria</taxon>
        <taxon>Bacillati</taxon>
        <taxon>Bacillota</taxon>
        <taxon>Clostridia</taxon>
        <taxon>Eubacteriales</taxon>
        <taxon>Clostridiaceae</taxon>
        <taxon>Clostridium</taxon>
    </lineage>
</organism>
<evidence type="ECO:0000313" key="4">
    <source>
        <dbReference type="Proteomes" id="UP000030014"/>
    </source>
</evidence>